<dbReference type="AlphaFoldDB" id="A0A7X2MYD5"/>
<feature type="transmembrane region" description="Helical" evidence="2">
    <location>
        <begin position="7"/>
        <end position="29"/>
    </location>
</feature>
<organism evidence="4 5">
    <name type="scientific">Inconstantimicrobium porci</name>
    <dbReference type="NCBI Taxonomy" id="2652291"/>
    <lineage>
        <taxon>Bacteria</taxon>
        <taxon>Bacillati</taxon>
        <taxon>Bacillota</taxon>
        <taxon>Clostridia</taxon>
        <taxon>Eubacteriales</taxon>
        <taxon>Clostridiaceae</taxon>
        <taxon>Inconstantimicrobium</taxon>
    </lineage>
</organism>
<dbReference type="EMBL" id="VULX01000009">
    <property type="protein sequence ID" value="MSR91344.1"/>
    <property type="molecule type" value="Genomic_DNA"/>
</dbReference>
<evidence type="ECO:0000256" key="1">
    <source>
        <dbReference type="SAM" id="MobiDB-lite"/>
    </source>
</evidence>
<dbReference type="InterPro" id="IPR001107">
    <property type="entry name" value="Band_7"/>
</dbReference>
<sequence length="741" mass="82347">MSTIKDFIPTIIYVILGIIAAYLIIFKLLGLRVIGTNEVGVVEKWWSPKGNLKSGKFIALNGEAGFQPDVLRTGIHFKSCLVYKIAKCPLVTIPQGQIGYVFARDGEPLAETQTLGKIVECSNFQDARAFLKNGGQKGPQRAILREGTYAFNLSAFIVLTEENDYYLSIGNKQEALQIKKMSDDLKAKNGFRPVIIREGLKNIKDPMAIITVHDGPSLPSGEIIAPVVGDDPTNKATYHNNFQDPEAFLRAGGYRGKQYQVISDGTFFINRLFATIDIIPKTIIPVGFAGVVNSFVGKKGVDVSGASYTHGELVEEGCKGIWVNPLMPGKYAYNLSAGVLTQVPTTNFILKWVESESGGHNFDANLKEVTLITKDAFEPTLPLSVVVHIDYTKAPLVIQRFGDIKKLVDQTLDPMVSSYFKNIAQKMTLIELIQNRSEIQKQATEEMKEKFENYNLELEEVLIGTPSPNGDKKIEEILNQLSNRQLAKEKIATYNSQMLASEKEKELKDFQAKAEQQFDLTKSETNIKIQDNIGKAELQKAKQDADKQRALADAEAYKVKKLAEAQAEMKARLGIAEAIATKEQVNAYGGPQYQVLQNVMSKFTDAIKEGAINIVPKNVVTMGGSEDNKNINAFDGLLGILLSEKIGIDFKSDEGESDFAKKMKEDIYRKMAEEDKKESEETLDIKAPEINAENNPQKEVENINKNVDNKKAAENKTHTEPTPAKNPLPRYKEYNISDKLK</sequence>
<feature type="compositionally biased region" description="Basic and acidic residues" evidence="1">
    <location>
        <begin position="730"/>
        <end position="741"/>
    </location>
</feature>
<dbReference type="Proteomes" id="UP000460287">
    <property type="component" value="Unassembled WGS sequence"/>
</dbReference>
<keyword evidence="2" id="KW-0472">Membrane</keyword>
<gene>
    <name evidence="4" type="ORF">FYJ33_07935</name>
</gene>
<dbReference type="RefSeq" id="WP_154531231.1">
    <property type="nucleotide sequence ID" value="NZ_VULX01000009.1"/>
</dbReference>
<feature type="compositionally biased region" description="Basic and acidic residues" evidence="1">
    <location>
        <begin position="672"/>
        <end position="687"/>
    </location>
</feature>
<keyword evidence="2" id="KW-0812">Transmembrane</keyword>
<evidence type="ECO:0000313" key="5">
    <source>
        <dbReference type="Proteomes" id="UP000460287"/>
    </source>
</evidence>
<name>A0A7X2MYD5_9CLOT</name>
<evidence type="ECO:0000313" key="4">
    <source>
        <dbReference type="EMBL" id="MSR91344.1"/>
    </source>
</evidence>
<keyword evidence="5" id="KW-1185">Reference proteome</keyword>
<feature type="compositionally biased region" description="Basic and acidic residues" evidence="1">
    <location>
        <begin position="696"/>
        <end position="719"/>
    </location>
</feature>
<dbReference type="InterPro" id="IPR036013">
    <property type="entry name" value="Band_7/SPFH_dom_sf"/>
</dbReference>
<feature type="domain" description="Band 7" evidence="3">
    <location>
        <begin position="283"/>
        <end position="488"/>
    </location>
</feature>
<evidence type="ECO:0000259" key="3">
    <source>
        <dbReference type="Pfam" id="PF01145"/>
    </source>
</evidence>
<reference evidence="4 5" key="1">
    <citation type="submission" date="2019-08" db="EMBL/GenBank/DDBJ databases">
        <title>In-depth cultivation of the pig gut microbiome towards novel bacterial diversity and tailored functional studies.</title>
        <authorList>
            <person name="Wylensek D."/>
            <person name="Hitch T.C.A."/>
            <person name="Clavel T."/>
        </authorList>
    </citation>
    <scope>NUCLEOTIDE SEQUENCE [LARGE SCALE GENOMIC DNA]</scope>
    <source>
        <strain evidence="4 5">WCA-383-APC-5B</strain>
    </source>
</reference>
<feature type="region of interest" description="Disordered" evidence="1">
    <location>
        <begin position="672"/>
        <end position="741"/>
    </location>
</feature>
<dbReference type="SUPFAM" id="SSF117892">
    <property type="entry name" value="Band 7/SPFH domain"/>
    <property type="match status" value="1"/>
</dbReference>
<comment type="caution">
    <text evidence="4">The sequence shown here is derived from an EMBL/GenBank/DDBJ whole genome shotgun (WGS) entry which is preliminary data.</text>
</comment>
<proteinExistence type="predicted"/>
<dbReference type="Gene3D" id="3.30.479.30">
    <property type="entry name" value="Band 7 domain"/>
    <property type="match status" value="1"/>
</dbReference>
<protein>
    <submittedName>
        <fullName evidence="4">Flotillin family protein</fullName>
    </submittedName>
</protein>
<keyword evidence="2" id="KW-1133">Transmembrane helix</keyword>
<dbReference type="Pfam" id="PF01145">
    <property type="entry name" value="Band_7"/>
    <property type="match status" value="1"/>
</dbReference>
<accession>A0A7X2MYD5</accession>
<evidence type="ECO:0000256" key="2">
    <source>
        <dbReference type="SAM" id="Phobius"/>
    </source>
</evidence>